<name>A0A5B7CF29_PORTR</name>
<keyword evidence="2" id="KW-1185">Reference proteome</keyword>
<dbReference type="Proteomes" id="UP000324222">
    <property type="component" value="Unassembled WGS sequence"/>
</dbReference>
<comment type="caution">
    <text evidence="1">The sequence shown here is derived from an EMBL/GenBank/DDBJ whole genome shotgun (WGS) entry which is preliminary data.</text>
</comment>
<accession>A0A5B7CF29</accession>
<protein>
    <submittedName>
        <fullName evidence="1">Uncharacterized protein</fullName>
    </submittedName>
</protein>
<dbReference type="AlphaFoldDB" id="A0A5B7CF29"/>
<sequence length="161" mass="18309">MFLDAEGSSEARVQFLSKFQAADHKLNYSSRQSTRRHKTKAVTHLGSLDGSESLTYLINYLDGTIAAHTCQNVAIIGDLNQHLVMRAFTELTVVQGLAKWAKTRWEENNRRMLSSNQLDPKHWWNLVKENQDVTSNERLPALRKPSEDLDVTSQEKADILA</sequence>
<reference evidence="1 2" key="1">
    <citation type="submission" date="2019-05" db="EMBL/GenBank/DDBJ databases">
        <title>Another draft genome of Portunus trituberculatus and its Hox gene families provides insights of decapod evolution.</title>
        <authorList>
            <person name="Jeong J.-H."/>
            <person name="Song I."/>
            <person name="Kim S."/>
            <person name="Choi T."/>
            <person name="Kim D."/>
            <person name="Ryu S."/>
            <person name="Kim W."/>
        </authorList>
    </citation>
    <scope>NUCLEOTIDE SEQUENCE [LARGE SCALE GENOMIC DNA]</scope>
    <source>
        <tissue evidence="1">Muscle</tissue>
    </source>
</reference>
<dbReference type="OrthoDB" id="6382830at2759"/>
<organism evidence="1 2">
    <name type="scientific">Portunus trituberculatus</name>
    <name type="common">Swimming crab</name>
    <name type="synonym">Neptunus trituberculatus</name>
    <dbReference type="NCBI Taxonomy" id="210409"/>
    <lineage>
        <taxon>Eukaryota</taxon>
        <taxon>Metazoa</taxon>
        <taxon>Ecdysozoa</taxon>
        <taxon>Arthropoda</taxon>
        <taxon>Crustacea</taxon>
        <taxon>Multicrustacea</taxon>
        <taxon>Malacostraca</taxon>
        <taxon>Eumalacostraca</taxon>
        <taxon>Eucarida</taxon>
        <taxon>Decapoda</taxon>
        <taxon>Pleocyemata</taxon>
        <taxon>Brachyura</taxon>
        <taxon>Eubrachyura</taxon>
        <taxon>Portunoidea</taxon>
        <taxon>Portunidae</taxon>
        <taxon>Portuninae</taxon>
        <taxon>Portunus</taxon>
    </lineage>
</organism>
<proteinExistence type="predicted"/>
<gene>
    <name evidence="1" type="ORF">E2C01_000789</name>
</gene>
<evidence type="ECO:0000313" key="2">
    <source>
        <dbReference type="Proteomes" id="UP000324222"/>
    </source>
</evidence>
<evidence type="ECO:0000313" key="1">
    <source>
        <dbReference type="EMBL" id="MPC08212.1"/>
    </source>
</evidence>
<dbReference type="EMBL" id="VSRR010000021">
    <property type="protein sequence ID" value="MPC08212.1"/>
    <property type="molecule type" value="Genomic_DNA"/>
</dbReference>